<dbReference type="AlphaFoldDB" id="A0AAD5XB07"/>
<comment type="caution">
    <text evidence="1">The sequence shown here is derived from an EMBL/GenBank/DDBJ whole genome shotgun (WGS) entry which is preliminary data.</text>
</comment>
<accession>A0AAD5XB07</accession>
<dbReference type="EMBL" id="JADGJH010001591">
    <property type="protein sequence ID" value="KAJ3111878.1"/>
    <property type="molecule type" value="Genomic_DNA"/>
</dbReference>
<reference evidence="1" key="1">
    <citation type="submission" date="2020-05" db="EMBL/GenBank/DDBJ databases">
        <title>Phylogenomic resolution of chytrid fungi.</title>
        <authorList>
            <person name="Stajich J.E."/>
            <person name="Amses K."/>
            <person name="Simmons R."/>
            <person name="Seto K."/>
            <person name="Myers J."/>
            <person name="Bonds A."/>
            <person name="Quandt C.A."/>
            <person name="Barry K."/>
            <person name="Liu P."/>
            <person name="Grigoriev I."/>
            <person name="Longcore J.E."/>
            <person name="James T.Y."/>
        </authorList>
    </citation>
    <scope>NUCLEOTIDE SEQUENCE</scope>
    <source>
        <strain evidence="1">JEL0513</strain>
    </source>
</reference>
<proteinExistence type="predicted"/>
<keyword evidence="2" id="KW-1185">Reference proteome</keyword>
<protein>
    <submittedName>
        <fullName evidence="1">Uncharacterized protein</fullName>
    </submittedName>
</protein>
<organism evidence="1 2">
    <name type="scientific">Physocladia obscura</name>
    <dbReference type="NCBI Taxonomy" id="109957"/>
    <lineage>
        <taxon>Eukaryota</taxon>
        <taxon>Fungi</taxon>
        <taxon>Fungi incertae sedis</taxon>
        <taxon>Chytridiomycota</taxon>
        <taxon>Chytridiomycota incertae sedis</taxon>
        <taxon>Chytridiomycetes</taxon>
        <taxon>Chytridiales</taxon>
        <taxon>Chytriomycetaceae</taxon>
        <taxon>Physocladia</taxon>
    </lineage>
</organism>
<gene>
    <name evidence="1" type="ORF">HK100_002531</name>
</gene>
<dbReference type="Proteomes" id="UP001211907">
    <property type="component" value="Unassembled WGS sequence"/>
</dbReference>
<sequence length="93" mass="10695">MPRPLTDIDKTKQTRAKKVEDRLREILKDLQECQLSEDDIMHIKQQLCEIDELIVDSAVHEKDGSIEPGQAIISELLNKCHELSSEKLEELEA</sequence>
<evidence type="ECO:0000313" key="2">
    <source>
        <dbReference type="Proteomes" id="UP001211907"/>
    </source>
</evidence>
<evidence type="ECO:0000313" key="1">
    <source>
        <dbReference type="EMBL" id="KAJ3111878.1"/>
    </source>
</evidence>
<name>A0AAD5XB07_9FUNG</name>